<name>A0A0A7FTT5_9CLOT</name>
<dbReference type="AlphaFoldDB" id="A0A0A7FTT5"/>
<dbReference type="HOGENOM" id="CLU_038732_1_1_9"/>
<dbReference type="KEGG" id="cbv:U729_2530"/>
<reference evidence="6 7" key="1">
    <citation type="journal article" date="2015" name="Infect. Genet. Evol.">
        <title>Genomic sequences of six botulinum neurotoxin-producing strains representing three clostridial species illustrate the mobility and diversity of botulinum neurotoxin genes.</title>
        <authorList>
            <person name="Smith T.J."/>
            <person name="Hill K.K."/>
            <person name="Xie G."/>
            <person name="Foley B.T."/>
            <person name="Williamson C.H."/>
            <person name="Foster J.T."/>
            <person name="Johnson S.L."/>
            <person name="Chertkov O."/>
            <person name="Teshima H."/>
            <person name="Gibbons H.S."/>
            <person name="Johnsky L.A."/>
            <person name="Karavis M.A."/>
            <person name="Smith L.A."/>
        </authorList>
    </citation>
    <scope>NUCLEOTIDE SEQUENCE [LARGE SCALE GENOMIC DNA]</scope>
    <source>
        <strain evidence="6">Sullivan</strain>
    </source>
</reference>
<sequence length="312" mass="33018">MDNKICEMLGIKYPIFQGGMAWIADASLAASVSEAGGLGLITGTAPIDWIREEIRKAKKLTNKPFGVNVMLMSEHVDEVAKLVCDEKVAVVTTGAGSPGKYMEMWKEHGIKVIPVVPSVALAKRVEKMGADAVIAEGTESGGHVGQMTTMALIPQVVDGVNIPVIAAGGIGDGRGVAASFMLGASGVQLGTRFLVAKECTVHQNYKDKVIGAKDIDTDVTGRSTGHPVRVIRNKLSRKFTMLEKGNASVQELEELGTGTLAKAARDGDVINGSVMAGQISGLIKKEETSKEIIEDLMNGAKEVIKKVGEIYE</sequence>
<evidence type="ECO:0000256" key="3">
    <source>
        <dbReference type="ARBA" id="ARBA00022630"/>
    </source>
</evidence>
<dbReference type="Pfam" id="PF03060">
    <property type="entry name" value="NMO"/>
    <property type="match status" value="2"/>
</dbReference>
<dbReference type="RefSeq" id="WP_039315588.1">
    <property type="nucleotide sequence ID" value="NZ_CP006905.1"/>
</dbReference>
<organism evidence="6 7">
    <name type="scientific">Clostridium baratii str. Sullivan</name>
    <dbReference type="NCBI Taxonomy" id="1415775"/>
    <lineage>
        <taxon>Bacteria</taxon>
        <taxon>Bacillati</taxon>
        <taxon>Bacillota</taxon>
        <taxon>Clostridia</taxon>
        <taxon>Eubacteriales</taxon>
        <taxon>Clostridiaceae</taxon>
        <taxon>Clostridium</taxon>
    </lineage>
</organism>
<dbReference type="GO" id="GO:0018580">
    <property type="term" value="F:nitronate monooxygenase activity"/>
    <property type="evidence" value="ECO:0007669"/>
    <property type="project" value="InterPro"/>
</dbReference>
<evidence type="ECO:0000256" key="4">
    <source>
        <dbReference type="ARBA" id="ARBA00022643"/>
    </source>
</evidence>
<dbReference type="InterPro" id="IPR017569">
    <property type="entry name" value="Enoyl_ACP_red-II_put"/>
</dbReference>
<protein>
    <recommendedName>
        <fullName evidence="2">Probable nitronate monooxygenase</fullName>
    </recommendedName>
</protein>
<dbReference type="eggNOG" id="COG2070">
    <property type="taxonomic scope" value="Bacteria"/>
</dbReference>
<evidence type="ECO:0000313" key="6">
    <source>
        <dbReference type="EMBL" id="AIY83054.1"/>
    </source>
</evidence>
<keyword evidence="7" id="KW-1185">Reference proteome</keyword>
<dbReference type="InterPro" id="IPR013785">
    <property type="entry name" value="Aldolase_TIM"/>
</dbReference>
<dbReference type="STRING" id="1561.NPD11_501"/>
<dbReference type="PANTHER" id="PTHR32332:SF20">
    <property type="entry name" value="2-NITROPROPANE DIOXYGENASE-LIKE PROTEIN"/>
    <property type="match status" value="1"/>
</dbReference>
<evidence type="ECO:0000256" key="2">
    <source>
        <dbReference type="ARBA" id="ARBA00013457"/>
    </source>
</evidence>
<dbReference type="PANTHER" id="PTHR32332">
    <property type="entry name" value="2-NITROPROPANE DIOXYGENASE"/>
    <property type="match status" value="1"/>
</dbReference>
<proteinExistence type="predicted"/>
<dbReference type="SUPFAM" id="SSF51412">
    <property type="entry name" value="Inosine monophosphate dehydrogenase (IMPDH)"/>
    <property type="match status" value="1"/>
</dbReference>
<evidence type="ECO:0000256" key="5">
    <source>
        <dbReference type="ARBA" id="ARBA00023002"/>
    </source>
</evidence>
<gene>
    <name evidence="6" type="ORF">U729_2530</name>
</gene>
<evidence type="ECO:0000256" key="1">
    <source>
        <dbReference type="ARBA" id="ARBA00003535"/>
    </source>
</evidence>
<keyword evidence="3" id="KW-0285">Flavoprotein</keyword>
<keyword evidence="5" id="KW-0560">Oxidoreductase</keyword>
<dbReference type="Proteomes" id="UP000030635">
    <property type="component" value="Chromosome"/>
</dbReference>
<evidence type="ECO:0000313" key="7">
    <source>
        <dbReference type="Proteomes" id="UP000030635"/>
    </source>
</evidence>
<keyword evidence="4" id="KW-0288">FMN</keyword>
<dbReference type="NCBIfam" id="TIGR03151">
    <property type="entry name" value="enACPred_II"/>
    <property type="match status" value="1"/>
</dbReference>
<dbReference type="EMBL" id="CP006905">
    <property type="protein sequence ID" value="AIY83054.1"/>
    <property type="molecule type" value="Genomic_DNA"/>
</dbReference>
<dbReference type="InterPro" id="IPR004136">
    <property type="entry name" value="NMO"/>
</dbReference>
<dbReference type="CDD" id="cd04730">
    <property type="entry name" value="NPD_like"/>
    <property type="match status" value="1"/>
</dbReference>
<accession>A0A0A7FTT5</accession>
<dbReference type="OrthoDB" id="9778912at2"/>
<dbReference type="Gene3D" id="3.20.20.70">
    <property type="entry name" value="Aldolase class I"/>
    <property type="match status" value="1"/>
</dbReference>
<comment type="function">
    <text evidence="1">Nitronate monooxygenase that uses molecular oxygen to catalyze the oxidative denitrification of alkyl nitronates. Acts on propionate 3-nitronate (P3N), the presumed physiological substrate. Probably functions in the detoxification of P3N, a metabolic poison produced by plants and fungi as a defense mechanism.</text>
</comment>